<feature type="transmembrane region" description="Helical" evidence="5">
    <location>
        <begin position="144"/>
        <end position="171"/>
    </location>
</feature>
<dbReference type="AlphaFoldDB" id="A0A1E3HQZ7"/>
<comment type="caution">
    <text evidence="6">The sequence shown here is derived from an EMBL/GenBank/DDBJ whole genome shotgun (WGS) entry which is preliminary data.</text>
</comment>
<feature type="transmembrane region" description="Helical" evidence="5">
    <location>
        <begin position="109"/>
        <end position="132"/>
    </location>
</feature>
<keyword evidence="7" id="KW-1185">Reference proteome</keyword>
<feature type="transmembrane region" description="Helical" evidence="5">
    <location>
        <begin position="345"/>
        <end position="363"/>
    </location>
</feature>
<dbReference type="RefSeq" id="XP_018993836.1">
    <property type="nucleotide sequence ID" value="XM_019138399.1"/>
</dbReference>
<dbReference type="PANTHER" id="PTHR31465">
    <property type="entry name" value="PROTEIN RTA1-RELATED"/>
    <property type="match status" value="1"/>
</dbReference>
<gene>
    <name evidence="6" type="ORF">L202_04344</name>
</gene>
<protein>
    <submittedName>
        <fullName evidence="6">Uncharacterized protein</fullName>
    </submittedName>
</protein>
<evidence type="ECO:0000256" key="4">
    <source>
        <dbReference type="ARBA" id="ARBA00023136"/>
    </source>
</evidence>
<evidence type="ECO:0000313" key="6">
    <source>
        <dbReference type="EMBL" id="ODN78790.1"/>
    </source>
</evidence>
<feature type="transmembrane region" description="Helical" evidence="5">
    <location>
        <begin position="299"/>
        <end position="319"/>
    </location>
</feature>
<evidence type="ECO:0000256" key="5">
    <source>
        <dbReference type="SAM" id="Phobius"/>
    </source>
</evidence>
<keyword evidence="2 5" id="KW-0812">Transmembrane</keyword>
<feature type="transmembrane region" description="Helical" evidence="5">
    <location>
        <begin position="183"/>
        <end position="201"/>
    </location>
</feature>
<sequence>MAAQHLQCLVACPSTRFASAGTCQARGRERGRSRGRCPLRWVRAAPYICSRMHKMPKLPILTSSTTMSDDTADASAYGYTPTAWVALTFICLFSVSDVVHLAQGCFYKYYLVFPTLVIGCTLEIIGWAARYWSSQNVLARDPFLMQIITLIFAPVFFSAYCYTILGVAITALGPQYSLLSPKWYVAVFVSCDVVSLILQAVGGGWAASTDVSPIPHTPTNIMVGGIIFQLVTMIIFSYLAADFMWRAHTKKPFKRRAAAIQQQEIELTDAETAQKGSLRDSRASSVEDIAVRQREMRGWWFVMLGVAICSVCIILRGFYRSVELVQGWDGYLIEHEVYQDVLDGIPMFIAIASVNIFHPGFFLPRRQGWKNP</sequence>
<dbReference type="PANTHER" id="PTHR31465:SF9">
    <property type="entry name" value="SPHINGOID LONG-CHAIN BASE TRANSPORTER RSB1"/>
    <property type="match status" value="1"/>
</dbReference>
<evidence type="ECO:0000313" key="7">
    <source>
        <dbReference type="Proteomes" id="UP000094065"/>
    </source>
</evidence>
<evidence type="ECO:0000256" key="1">
    <source>
        <dbReference type="ARBA" id="ARBA00004141"/>
    </source>
</evidence>
<feature type="transmembrane region" description="Helical" evidence="5">
    <location>
        <begin position="221"/>
        <end position="245"/>
    </location>
</feature>
<comment type="subcellular location">
    <subcellularLocation>
        <location evidence="1">Membrane</location>
        <topology evidence="1">Multi-pass membrane protein</topology>
    </subcellularLocation>
</comment>
<name>A0A1E3HQZ7_9TREE</name>
<evidence type="ECO:0000256" key="3">
    <source>
        <dbReference type="ARBA" id="ARBA00022989"/>
    </source>
</evidence>
<feature type="transmembrane region" description="Helical" evidence="5">
    <location>
        <begin position="83"/>
        <end position="102"/>
    </location>
</feature>
<organism evidence="6 7">
    <name type="scientific">Cryptococcus amylolentus CBS 6039</name>
    <dbReference type="NCBI Taxonomy" id="1295533"/>
    <lineage>
        <taxon>Eukaryota</taxon>
        <taxon>Fungi</taxon>
        <taxon>Dikarya</taxon>
        <taxon>Basidiomycota</taxon>
        <taxon>Agaricomycotina</taxon>
        <taxon>Tremellomycetes</taxon>
        <taxon>Tremellales</taxon>
        <taxon>Cryptococcaceae</taxon>
        <taxon>Cryptococcus</taxon>
    </lineage>
</organism>
<keyword evidence="4 5" id="KW-0472">Membrane</keyword>
<dbReference type="Pfam" id="PF04479">
    <property type="entry name" value="RTA1"/>
    <property type="match status" value="1"/>
</dbReference>
<dbReference type="GO" id="GO:0005886">
    <property type="term" value="C:plasma membrane"/>
    <property type="evidence" value="ECO:0007669"/>
    <property type="project" value="TreeGrafter"/>
</dbReference>
<dbReference type="InterPro" id="IPR007568">
    <property type="entry name" value="RTA1"/>
</dbReference>
<proteinExistence type="predicted"/>
<dbReference type="GO" id="GO:0000324">
    <property type="term" value="C:fungal-type vacuole"/>
    <property type="evidence" value="ECO:0007669"/>
    <property type="project" value="TreeGrafter"/>
</dbReference>
<dbReference type="OrthoDB" id="3358017at2759"/>
<evidence type="ECO:0000256" key="2">
    <source>
        <dbReference type="ARBA" id="ARBA00022692"/>
    </source>
</evidence>
<reference evidence="6 7" key="1">
    <citation type="submission" date="2016-06" db="EMBL/GenBank/DDBJ databases">
        <title>Evolution of pathogenesis and genome organization in the Tremellales.</title>
        <authorList>
            <person name="Cuomo C."/>
            <person name="Litvintseva A."/>
            <person name="Heitman J."/>
            <person name="Chen Y."/>
            <person name="Sun S."/>
            <person name="Springer D."/>
            <person name="Dromer F."/>
            <person name="Young S."/>
            <person name="Zeng Q."/>
            <person name="Chapman S."/>
            <person name="Gujja S."/>
            <person name="Saif S."/>
            <person name="Birren B."/>
        </authorList>
    </citation>
    <scope>NUCLEOTIDE SEQUENCE [LARGE SCALE GENOMIC DNA]</scope>
    <source>
        <strain evidence="6 7">CBS 6039</strain>
    </source>
</reference>
<keyword evidence="3 5" id="KW-1133">Transmembrane helix</keyword>
<dbReference type="GeneID" id="30155653"/>
<dbReference type="STRING" id="1295533.A0A1E3HQZ7"/>
<dbReference type="EMBL" id="AWGJ01000006">
    <property type="protein sequence ID" value="ODN78790.1"/>
    <property type="molecule type" value="Genomic_DNA"/>
</dbReference>
<accession>A0A1E3HQZ7</accession>
<dbReference type="Proteomes" id="UP000094065">
    <property type="component" value="Unassembled WGS sequence"/>
</dbReference>